<accession>A0A0H5BL92</accession>
<name>A0A0H5BL92_9EUKA</name>
<organism evidence="1">
    <name type="scientific">Lotharella vacuolata</name>
    <dbReference type="NCBI Taxonomy" id="74820"/>
    <lineage>
        <taxon>Eukaryota</taxon>
        <taxon>Sar</taxon>
        <taxon>Rhizaria</taxon>
        <taxon>Cercozoa</taxon>
        <taxon>Chlorarachniophyceae</taxon>
        <taxon>Lotharella</taxon>
    </lineage>
</organism>
<evidence type="ECO:0000313" key="1">
    <source>
        <dbReference type="EMBL" id="BAS01667.1"/>
    </source>
</evidence>
<dbReference type="Gene3D" id="1.10.15.30">
    <property type="match status" value="1"/>
</dbReference>
<dbReference type="EMBL" id="AB996601">
    <property type="protein sequence ID" value="BAS01667.1"/>
    <property type="molecule type" value="Genomic_DNA"/>
</dbReference>
<geneLocation type="nucleomorph" evidence="1"/>
<dbReference type="Gene3D" id="3.30.1390.20">
    <property type="entry name" value="Ribosomal protein L30, ferredoxin-like fold domain"/>
    <property type="match status" value="1"/>
</dbReference>
<gene>
    <name evidence="1" type="primary">rpl7A</name>
</gene>
<keyword evidence="1" id="KW-0542">Nucleomorph</keyword>
<keyword evidence="1" id="KW-0687">Ribonucleoprotein</keyword>
<dbReference type="GO" id="GO:0005840">
    <property type="term" value="C:ribosome"/>
    <property type="evidence" value="ECO:0007669"/>
    <property type="project" value="UniProtKB-KW"/>
</dbReference>
<dbReference type="SUPFAM" id="SSF55129">
    <property type="entry name" value="Ribosomal protein L30p/L7e"/>
    <property type="match status" value="1"/>
</dbReference>
<dbReference type="AlphaFoldDB" id="A0A0H5BL92"/>
<dbReference type="InterPro" id="IPR036919">
    <property type="entry name" value="Ribo_uL30_ferredoxin-like_sf"/>
</dbReference>
<protein>
    <submittedName>
        <fullName evidence="1">Ribosomal protein L7a</fullName>
    </submittedName>
</protein>
<keyword evidence="1" id="KW-0689">Ribosomal protein</keyword>
<reference evidence="1" key="1">
    <citation type="journal article" date="2015" name="Genome Biol. Evol.">
        <title>Nucleomorph Genome Sequences of Two Chlorarachniophytes, Amorphochlora amoebiformis and Lotharella vacuolata.</title>
        <authorList>
            <person name="Suzuki S."/>
            <person name="Shirato S."/>
            <person name="Hirakawa Y."/>
            <person name="Ishida K."/>
        </authorList>
    </citation>
    <scope>NUCLEOTIDE SEQUENCE</scope>
    <source>
        <strain evidence="1">CCMP240</strain>
    </source>
</reference>
<proteinExistence type="predicted"/>
<sequence>MSCEIINNCYPKNFTIKNLKLIIENIKYYFSIINKNKNPLFKSKLKNKLYIKNTLFENSFIKTNKFDLFSYVAIVKITGKFNINPKIKKILELLKLQLPNSMTITKKNKAILHLLKKINNHIIWGEISKSVLLKLIMKKKENINLNLIKKIKKNLLKKKYCHKNDKNKIISNKKYTAFVTSILSNKLYLNFRLNSPSIHFSRKNSGKNTNTYVGYIGNVINNFLIKMM</sequence>